<name>A0A4Y9ZTD8_9AGAM</name>
<feature type="region of interest" description="Disordered" evidence="3">
    <location>
        <begin position="397"/>
        <end position="499"/>
    </location>
</feature>
<dbReference type="OrthoDB" id="167718at2759"/>
<dbReference type="Gene3D" id="3.30.70.330">
    <property type="match status" value="1"/>
</dbReference>
<dbReference type="SUPFAM" id="SSF54928">
    <property type="entry name" value="RNA-binding domain, RBD"/>
    <property type="match status" value="1"/>
</dbReference>
<dbReference type="CDD" id="cd12400">
    <property type="entry name" value="RRM_Nop6"/>
    <property type="match status" value="1"/>
</dbReference>
<dbReference type="AlphaFoldDB" id="A0A4Y9ZTD8"/>
<evidence type="ECO:0000256" key="2">
    <source>
        <dbReference type="PROSITE-ProRule" id="PRU00176"/>
    </source>
</evidence>
<reference evidence="5 6" key="1">
    <citation type="submission" date="2019-02" db="EMBL/GenBank/DDBJ databases">
        <title>Genome sequencing of the rare red list fungi Hericium alpestre (H. flagellum).</title>
        <authorList>
            <person name="Buettner E."/>
            <person name="Kellner H."/>
        </authorList>
    </citation>
    <scope>NUCLEOTIDE SEQUENCE [LARGE SCALE GENOMIC DNA]</scope>
    <source>
        <strain evidence="5 6">DSM 108284</strain>
    </source>
</reference>
<protein>
    <recommendedName>
        <fullName evidence="4">RRM domain-containing protein</fullName>
    </recommendedName>
</protein>
<feature type="compositionally biased region" description="Basic and acidic residues" evidence="3">
    <location>
        <begin position="407"/>
        <end position="434"/>
    </location>
</feature>
<dbReference type="STRING" id="135208.A0A4Y9ZTD8"/>
<feature type="compositionally biased region" description="Polar residues" evidence="3">
    <location>
        <begin position="212"/>
        <end position="231"/>
    </location>
</feature>
<dbReference type="EMBL" id="SFCI01000736">
    <property type="protein sequence ID" value="TFY78166.1"/>
    <property type="molecule type" value="Genomic_DNA"/>
</dbReference>
<evidence type="ECO:0000256" key="3">
    <source>
        <dbReference type="SAM" id="MobiDB-lite"/>
    </source>
</evidence>
<dbReference type="GO" id="GO:0042274">
    <property type="term" value="P:ribosomal small subunit biogenesis"/>
    <property type="evidence" value="ECO:0007669"/>
    <property type="project" value="TreeGrafter"/>
</dbReference>
<accession>A0A4Y9ZTD8</accession>
<dbReference type="GO" id="GO:0019843">
    <property type="term" value="F:rRNA binding"/>
    <property type="evidence" value="ECO:0007669"/>
    <property type="project" value="TreeGrafter"/>
</dbReference>
<dbReference type="InterPro" id="IPR035979">
    <property type="entry name" value="RBD_domain_sf"/>
</dbReference>
<feature type="compositionally biased region" description="Basic residues" evidence="3">
    <location>
        <begin position="470"/>
        <end position="482"/>
    </location>
</feature>
<dbReference type="PROSITE" id="PS50102">
    <property type="entry name" value="RRM"/>
    <property type="match status" value="1"/>
</dbReference>
<organism evidence="5 6">
    <name type="scientific">Hericium alpestre</name>
    <dbReference type="NCBI Taxonomy" id="135208"/>
    <lineage>
        <taxon>Eukaryota</taxon>
        <taxon>Fungi</taxon>
        <taxon>Dikarya</taxon>
        <taxon>Basidiomycota</taxon>
        <taxon>Agaricomycotina</taxon>
        <taxon>Agaricomycetes</taxon>
        <taxon>Russulales</taxon>
        <taxon>Hericiaceae</taxon>
        <taxon>Hericium</taxon>
    </lineage>
</organism>
<dbReference type="PANTHER" id="PTHR23236">
    <property type="entry name" value="EUKARYOTIC TRANSLATION INITIATION FACTOR 4B/4H"/>
    <property type="match status" value="1"/>
</dbReference>
<dbReference type="InterPro" id="IPR000504">
    <property type="entry name" value="RRM_dom"/>
</dbReference>
<dbReference type="GO" id="GO:0005730">
    <property type="term" value="C:nucleolus"/>
    <property type="evidence" value="ECO:0007669"/>
    <property type="project" value="TreeGrafter"/>
</dbReference>
<evidence type="ECO:0000313" key="6">
    <source>
        <dbReference type="Proteomes" id="UP000298061"/>
    </source>
</evidence>
<dbReference type="SMART" id="SM00360">
    <property type="entry name" value="RRM"/>
    <property type="match status" value="1"/>
</dbReference>
<proteinExistence type="predicted"/>
<sequence length="499" mass="54160">MPTRNPSKPLTRSPSRPLSNQTAMTGSETDKTITPSTPRPNRARPPAHMVHGHRPAPAPPQYANPYIDLDASFSADQAPQIVPNGNRVPNGVQYEYDPRMPPPPVPVPLPAPIEHTKDRKKGPKIFGISLGRGRGRSRPGSPRDTNGAANPSGWAQARRRLFSSPPSISPERHDPSSNIPDAVIAPRPRTAIPQAGGGSVFPPPPSMRIPERSQSSPPRVSPATSTRNETCSPLLGFGIGLPRIFGGRSRAPSRDRERSREKAIWKGKEKERPIFRLRAAAAGAKKRRKQPVVAGDADDDEAEASAEAVDMKEKGKQRFILFVGNLKYTTSKEAVQQHFAVCDPPPNVRLLTPKQAKPGATIAKSKGCAFLEFSSKPPLQQALKLHHSELESRKINVELTAGGGGKSETRLTKLKTRNKELAAQREKRLRKEGGVSRPQRFSATSGESDAPSAKRTWTVGDVEDDETHHGGKSAKKRGKRPNARPPKDWGTGVNSIPVG</sequence>
<dbReference type="InterPro" id="IPR012677">
    <property type="entry name" value="Nucleotide-bd_a/b_plait_sf"/>
</dbReference>
<comment type="caution">
    <text evidence="5">The sequence shown here is derived from an EMBL/GenBank/DDBJ whole genome shotgun (WGS) entry which is preliminary data.</text>
</comment>
<evidence type="ECO:0000313" key="5">
    <source>
        <dbReference type="EMBL" id="TFY78166.1"/>
    </source>
</evidence>
<dbReference type="PANTHER" id="PTHR23236:SF51">
    <property type="entry name" value="NUCLEOLAR PROTEIN 6"/>
    <property type="match status" value="1"/>
</dbReference>
<dbReference type="InterPro" id="IPR034228">
    <property type="entry name" value="Nop6_RRM"/>
</dbReference>
<evidence type="ECO:0000256" key="1">
    <source>
        <dbReference type="ARBA" id="ARBA00022884"/>
    </source>
</evidence>
<dbReference type="Proteomes" id="UP000298061">
    <property type="component" value="Unassembled WGS sequence"/>
</dbReference>
<feature type="region of interest" description="Disordered" evidence="3">
    <location>
        <begin position="1"/>
        <end position="233"/>
    </location>
</feature>
<feature type="compositionally biased region" description="Polar residues" evidence="3">
    <location>
        <begin position="1"/>
        <end position="36"/>
    </location>
</feature>
<keyword evidence="1 2" id="KW-0694">RNA-binding</keyword>
<feature type="compositionally biased region" description="Pro residues" evidence="3">
    <location>
        <begin position="99"/>
        <end position="111"/>
    </location>
</feature>
<gene>
    <name evidence="5" type="ORF">EWM64_g5844</name>
</gene>
<evidence type="ECO:0000259" key="4">
    <source>
        <dbReference type="PROSITE" id="PS50102"/>
    </source>
</evidence>
<keyword evidence="6" id="KW-1185">Reference proteome</keyword>
<feature type="domain" description="RRM" evidence="4">
    <location>
        <begin position="319"/>
        <end position="402"/>
    </location>
</feature>
<dbReference type="Pfam" id="PF00076">
    <property type="entry name" value="RRM_1"/>
    <property type="match status" value="1"/>
</dbReference>